<dbReference type="PANTHER" id="PTHR43244">
    <property type="match status" value="1"/>
</dbReference>
<dbReference type="GO" id="GO:0016705">
    <property type="term" value="F:oxidoreductase activity, acting on paired donors, with incorporation or reduction of molecular oxygen"/>
    <property type="evidence" value="ECO:0007669"/>
    <property type="project" value="InterPro"/>
</dbReference>
<dbReference type="Gene3D" id="3.20.20.30">
    <property type="entry name" value="Luciferase-like domain"/>
    <property type="match status" value="1"/>
</dbReference>
<dbReference type="CDD" id="cd01097">
    <property type="entry name" value="Tetrahydromethanopterin_reductase"/>
    <property type="match status" value="1"/>
</dbReference>
<evidence type="ECO:0000259" key="2">
    <source>
        <dbReference type="Pfam" id="PF00296"/>
    </source>
</evidence>
<keyword evidence="4" id="KW-1185">Reference proteome</keyword>
<dbReference type="RefSeq" id="WP_089818211.1">
    <property type="nucleotide sequence ID" value="NZ_FOZK01000004.1"/>
</dbReference>
<gene>
    <name evidence="3" type="ORF">SAMN05216559_3547</name>
</gene>
<dbReference type="InterPro" id="IPR050564">
    <property type="entry name" value="F420-G6PD/mer"/>
</dbReference>
<dbReference type="InterPro" id="IPR019945">
    <property type="entry name" value="F420_G6P_DH-rel"/>
</dbReference>
<sequence length="316" mass="34631">MPELGYTLSSEEHGPNALVDHAVRAEEAGFEFAVASDHYHPWVQNQGEAPFVWATLGGVARETADLRVGTGVTAPIIRVHPAIVAQATATTASLFEGRFFFGVGTGEKLNEHVTGERWPAFDERMSMLEESVDVIRKLWTGQNVTHRGEHYTVENAKLFTLPEEPPDVVVSGTGPKSATKAGEFGDGFVSTAPAEDLVDRFRESGEGPRYGQVTVCYAEDEQTARETALEHWPNSAIPGDVSWELPTPKHFEALAADVTEEEIAESVVCGPDADEHLDQIQQFVDAGFDHVYVHQIGPNQADFFDFYESEILPSFG</sequence>
<dbReference type="Proteomes" id="UP000199062">
    <property type="component" value="Unassembled WGS sequence"/>
</dbReference>
<dbReference type="STRING" id="767519.SAMN05216559_3547"/>
<dbReference type="SUPFAM" id="SSF51679">
    <property type="entry name" value="Bacterial luciferase-like"/>
    <property type="match status" value="1"/>
</dbReference>
<feature type="domain" description="Luciferase-like" evidence="2">
    <location>
        <begin position="9"/>
        <end position="290"/>
    </location>
</feature>
<dbReference type="NCBIfam" id="TIGR03557">
    <property type="entry name" value="F420_G6P_family"/>
    <property type="match status" value="1"/>
</dbReference>
<dbReference type="InterPro" id="IPR011251">
    <property type="entry name" value="Luciferase-like_dom"/>
</dbReference>
<dbReference type="AlphaFoldDB" id="A0A1I6M1M3"/>
<reference evidence="3 4" key="1">
    <citation type="submission" date="2016-10" db="EMBL/GenBank/DDBJ databases">
        <authorList>
            <person name="de Groot N.N."/>
        </authorList>
    </citation>
    <scope>NUCLEOTIDE SEQUENCE [LARGE SCALE GENOMIC DNA]</scope>
    <source>
        <strain evidence="3 4">CGMCC 1.10457</strain>
    </source>
</reference>
<organism evidence="3 4">
    <name type="scientific">Halomicrobium zhouii</name>
    <dbReference type="NCBI Taxonomy" id="767519"/>
    <lineage>
        <taxon>Archaea</taxon>
        <taxon>Methanobacteriati</taxon>
        <taxon>Methanobacteriota</taxon>
        <taxon>Stenosarchaea group</taxon>
        <taxon>Halobacteria</taxon>
        <taxon>Halobacteriales</taxon>
        <taxon>Haloarculaceae</taxon>
        <taxon>Halomicrobium</taxon>
    </lineage>
</organism>
<protein>
    <submittedName>
        <fullName evidence="3">F420-dependent oxidoreductase, G6PDH family</fullName>
    </submittedName>
</protein>
<dbReference type="PANTHER" id="PTHR43244:SF1">
    <property type="entry name" value="5,10-METHYLENETETRAHYDROMETHANOPTERIN REDUCTASE"/>
    <property type="match status" value="1"/>
</dbReference>
<dbReference type="EMBL" id="FOZK01000004">
    <property type="protein sequence ID" value="SFS09617.1"/>
    <property type="molecule type" value="Genomic_DNA"/>
</dbReference>
<name>A0A1I6M1M3_9EURY</name>
<evidence type="ECO:0000313" key="4">
    <source>
        <dbReference type="Proteomes" id="UP000199062"/>
    </source>
</evidence>
<evidence type="ECO:0000313" key="3">
    <source>
        <dbReference type="EMBL" id="SFS09617.1"/>
    </source>
</evidence>
<proteinExistence type="predicted"/>
<dbReference type="Pfam" id="PF00296">
    <property type="entry name" value="Bac_luciferase"/>
    <property type="match status" value="1"/>
</dbReference>
<dbReference type="OrthoDB" id="7684at2157"/>
<keyword evidence="1" id="KW-0560">Oxidoreductase</keyword>
<evidence type="ECO:0000256" key="1">
    <source>
        <dbReference type="ARBA" id="ARBA00023002"/>
    </source>
</evidence>
<dbReference type="InterPro" id="IPR036661">
    <property type="entry name" value="Luciferase-like_sf"/>
</dbReference>
<accession>A0A1I6M1M3</accession>